<keyword evidence="6" id="KW-0378">Hydrolase</keyword>
<evidence type="ECO:0000259" key="2">
    <source>
        <dbReference type="Pfam" id="PF06202"/>
    </source>
</evidence>
<keyword evidence="7" id="KW-1185">Reference proteome</keyword>
<organism evidence="6 7">
    <name type="scientific">Gonapodya prolifera (strain JEL478)</name>
    <name type="common">Monoblepharis prolifera</name>
    <dbReference type="NCBI Taxonomy" id="1344416"/>
    <lineage>
        <taxon>Eukaryota</taxon>
        <taxon>Fungi</taxon>
        <taxon>Fungi incertae sedis</taxon>
        <taxon>Chytridiomycota</taxon>
        <taxon>Chytridiomycota incertae sedis</taxon>
        <taxon>Monoblepharidomycetes</taxon>
        <taxon>Monoblepharidales</taxon>
        <taxon>Gonapodyaceae</taxon>
        <taxon>Gonapodya</taxon>
    </lineage>
</organism>
<evidence type="ECO:0000313" key="7">
    <source>
        <dbReference type="Proteomes" id="UP000070544"/>
    </source>
</evidence>
<feature type="domain" description="Glycogen debranching enzyme central" evidence="5">
    <location>
        <begin position="789"/>
        <end position="1107"/>
    </location>
</feature>
<evidence type="ECO:0000259" key="3">
    <source>
        <dbReference type="Pfam" id="PF14699"/>
    </source>
</evidence>
<accession>A0A139A531</accession>
<dbReference type="GO" id="GO:0004134">
    <property type="term" value="F:4-alpha-glucanotransferase activity"/>
    <property type="evidence" value="ECO:0007669"/>
    <property type="project" value="EnsemblFungi"/>
</dbReference>
<sequence>MGEPLPNVIYNLRLAEDGSPPGRTKFIRLPAPNPDHPYLLRFVITAGSSAFVSAELKTNYPINRKEYHRDVFNTVPFSSTPLSDASCTFPITQPGIFQYFVVHTPPPPDPNAPSSLDSPPQADPDPFHHPMLNFKPPKKEIAEGKVAAACMGYVLVDPRLKFFTPDLSANYSANPSATLVTGLDGICIQTYVPKWLPTLPNWPPHFKSCADAGYNMVHFAPLMQRGESNSPYSLYDQLAISDDLYDGKPPSEKEKARLLKATLDQMTRELGILSVTDVVWNHTAHNSGWLKEHPEAGYNLINSPHLRPAYDLDRSLIEFSSAFPQHGLSSIIDSEAALERVVSVYFTDVFPKLELWKYFVVDVKSTVEAVVSIVGRAGVDWCDFGPWASEGNLSALALKDRAQSLANHALAVKPGVKFGKTVDPAAAARFVAKVLSDLRVAQKPGTPEYLSVLKQELIKTLDEFNLPWYQRYDEDVKVIRGNVEGRARWLRLAGHGPKQGPVSKSEPLCDVNFTIIARDTVNAHYPSDALVVANNGWIWNADPLNDFAAPGPSCAYFRREVIPWGDCVKMRYGSKKEDNPYLWDHMERYTVLMASLFDGFRIDNCHSTPIHLAEYLLDAARKVNPDLFVMAELFTGSEEKDIMFVSKLGINALIREAMNAWDPFELSRNVHRYGGQALGSFTLNSEYVPLHILGHNSSDAAPRGTKAAPRTLVVDVRGNSPNAVLMDCTHDNETPAQRRTPEDTLPNAAVVAMASCAIGSVKGYDEIIPELLNVVHESRKYKVAKLDDGIIRAKSILQRLHLKMAQEGYSEIHVHQETEFISIHRKNPVTHDGYLMIARTAFSKSKGSGVGHQPIYLRQQQSRLMFAASIVMEQKNPSAQTKEHINESFKSKVTGLIEGLPSHLIFSTDKSSMVELDYKPDDQGDALTVIKIITENFVPGSVVLFRTSVVGSGIDTQSVSRSRVASNRERSGTTEGKLARLWSLLGFENEQAIFQMMVNIGSDPFTAVGKGWFGDEKAHWPPGLFEAVKELQITDLNIVLYRSAAEEGDGIGFGTYDIPGLGNLAYAGLQGFVSALSPVARNNDLGAAICGNLRAGPWMMDYIVGRLENYAKRFPRIEGIRNWLNERFQLICSLSADLIPKYFGLVLFCAYQGCRIRAVAVHSLPAFTKSSSFTDSLELFTHALAMGAPQMYGHVNSTGLIPDAQTFPGKLPPSVLHPDKSVKIASLAAGLPHFATNHMRLWGRDVFIALRGSLLLTRAFDAAKTHIIAFGSTLRHGLIPNLLDSGKYPRYNARDAAWFWLLGVQDYVNNAPEGVAFLATEVPRRFAPPRRYRRSVDGKVQPVDTDHEDELTDKFVEWDSPDSYRFTSTVADLIFEVLDRHARGIKFREWNAGNRLDEHMKNEGFNIEARVRFEDGTGFVTGGNRFNCGTWMDKMGSSEKAGNRGFPTTPRDGADIEIVGLCKFAVGWCARLAKLEGGKWFPYKGVTWNGTLIFWDQWNEMLVTSFEKHFYIPEDESQFNNYVLIPELVKRKGIYKDTCGATLKNMDYQLRPNLCIAMTVAPELFNPLHAKVALENVKKILLGPLGMKTLDPEDWAYRGFYDNSNDSTDPSVAHGANYHQGPEWFWPMGYFLRSYLHFNRQKEAADESLSYFVQRVLLKPKRHLLDVTKSPFAGLPELTNANGEYCAGSCPTQAWSMGCLLEAVQDLITA</sequence>
<feature type="region of interest" description="Disordered" evidence="1">
    <location>
        <begin position="108"/>
        <end position="129"/>
    </location>
</feature>
<dbReference type="SUPFAM" id="SSF48208">
    <property type="entry name" value="Six-hairpin glycosidases"/>
    <property type="match status" value="1"/>
</dbReference>
<feature type="domain" description="Eukaryotic glycogen debranching enzyme N-terminal" evidence="3">
    <location>
        <begin position="40"/>
        <end position="161"/>
    </location>
</feature>
<feature type="domain" description="Glycogen debranching enzyme C-terminal" evidence="2">
    <location>
        <begin position="1220"/>
        <end position="1702"/>
    </location>
</feature>
<dbReference type="PANTHER" id="PTHR10569">
    <property type="entry name" value="GLYCOGEN DEBRANCHING ENZYME"/>
    <property type="match status" value="1"/>
</dbReference>
<dbReference type="InterPro" id="IPR029436">
    <property type="entry name" value="AGL_euk_N"/>
</dbReference>
<dbReference type="CDD" id="cd11327">
    <property type="entry name" value="AmyAc_Glg_debranch_2"/>
    <property type="match status" value="1"/>
</dbReference>
<protein>
    <submittedName>
        <fullName evidence="6">Glycoside hydrolase family 133 protein</fullName>
    </submittedName>
</protein>
<dbReference type="Proteomes" id="UP000070544">
    <property type="component" value="Unassembled WGS sequence"/>
</dbReference>
<dbReference type="FunFam" id="3.20.20.80:FF:000242">
    <property type="entry name" value="Glycogen debranching enzyme Gdb1, putative"/>
    <property type="match status" value="1"/>
</dbReference>
<evidence type="ECO:0000256" key="1">
    <source>
        <dbReference type="SAM" id="MobiDB-lite"/>
    </source>
</evidence>
<dbReference type="STRING" id="1344416.A0A139A531"/>
<dbReference type="GO" id="GO:0005980">
    <property type="term" value="P:glycogen catabolic process"/>
    <property type="evidence" value="ECO:0007669"/>
    <property type="project" value="EnsemblFungi"/>
</dbReference>
<dbReference type="GO" id="GO:0004135">
    <property type="term" value="F:amylo-alpha-1,6-glucosidase activity"/>
    <property type="evidence" value="ECO:0007669"/>
    <property type="project" value="EnsemblFungi"/>
</dbReference>
<evidence type="ECO:0000259" key="4">
    <source>
        <dbReference type="Pfam" id="PF14701"/>
    </source>
</evidence>
<dbReference type="SUPFAM" id="SSF51445">
    <property type="entry name" value="(Trans)glycosidases"/>
    <property type="match status" value="1"/>
</dbReference>
<dbReference type="Pfam" id="PF14701">
    <property type="entry name" value="hDGE_amylase"/>
    <property type="match status" value="1"/>
</dbReference>
<dbReference type="InterPro" id="IPR010401">
    <property type="entry name" value="AGL/Gdb1"/>
</dbReference>
<dbReference type="PANTHER" id="PTHR10569:SF2">
    <property type="entry name" value="GLYCOGEN DEBRANCHING ENZYME"/>
    <property type="match status" value="1"/>
</dbReference>
<gene>
    <name evidence="6" type="ORF">M427DRAFT_126411</name>
</gene>
<dbReference type="InterPro" id="IPR008928">
    <property type="entry name" value="6-hairpin_glycosidase_sf"/>
</dbReference>
<dbReference type="Gene3D" id="3.20.20.80">
    <property type="entry name" value="Glycosidases"/>
    <property type="match status" value="2"/>
</dbReference>
<evidence type="ECO:0000313" key="6">
    <source>
        <dbReference type="EMBL" id="KXS11729.1"/>
    </source>
</evidence>
<dbReference type="InterPro" id="IPR017853">
    <property type="entry name" value="GH"/>
</dbReference>
<dbReference type="InterPro" id="IPR032790">
    <property type="entry name" value="GDE_C"/>
</dbReference>
<dbReference type="Pfam" id="PF14702">
    <property type="entry name" value="hGDE_central"/>
    <property type="match status" value="1"/>
</dbReference>
<dbReference type="Pfam" id="PF14699">
    <property type="entry name" value="hGDE_N"/>
    <property type="match status" value="1"/>
</dbReference>
<dbReference type="InterPro" id="IPR032788">
    <property type="entry name" value="AGL_central"/>
</dbReference>
<dbReference type="Pfam" id="PF06202">
    <property type="entry name" value="GDE_C"/>
    <property type="match status" value="1"/>
</dbReference>
<reference evidence="6 7" key="1">
    <citation type="journal article" date="2015" name="Genome Biol. Evol.">
        <title>Phylogenomic analyses indicate that early fungi evolved digesting cell walls of algal ancestors of land plants.</title>
        <authorList>
            <person name="Chang Y."/>
            <person name="Wang S."/>
            <person name="Sekimoto S."/>
            <person name="Aerts A.L."/>
            <person name="Choi C."/>
            <person name="Clum A."/>
            <person name="LaButti K.M."/>
            <person name="Lindquist E.A."/>
            <person name="Yee Ngan C."/>
            <person name="Ohm R.A."/>
            <person name="Salamov A.A."/>
            <person name="Grigoriev I.V."/>
            <person name="Spatafora J.W."/>
            <person name="Berbee M.L."/>
        </authorList>
    </citation>
    <scope>NUCLEOTIDE SEQUENCE [LARGE SCALE GENOMIC DNA]</scope>
    <source>
        <strain evidence="6 7">JEL478</strain>
    </source>
</reference>
<dbReference type="InterPro" id="IPR032792">
    <property type="entry name" value="AGL_glucanoTrfase"/>
</dbReference>
<evidence type="ECO:0000259" key="5">
    <source>
        <dbReference type="Pfam" id="PF14702"/>
    </source>
</evidence>
<proteinExistence type="predicted"/>
<name>A0A139A531_GONPJ</name>
<dbReference type="OMA" id="YEEGHVH"/>
<feature type="domain" description="Glycogen debranching enzyme glucanotransferase" evidence="4">
    <location>
        <begin position="183"/>
        <end position="628"/>
    </location>
</feature>
<dbReference type="EMBL" id="KQ965797">
    <property type="protein sequence ID" value="KXS11729.1"/>
    <property type="molecule type" value="Genomic_DNA"/>
</dbReference>
<dbReference type="OrthoDB" id="10248904at2759"/>